<dbReference type="Pfam" id="PF00093">
    <property type="entry name" value="VWC"/>
    <property type="match status" value="3"/>
</dbReference>
<name>A0A0T6AU41_9SCAR</name>
<dbReference type="InterPro" id="IPR014853">
    <property type="entry name" value="VWF/SSPO/ZAN-like_Cys-rich_dom"/>
</dbReference>
<evidence type="ECO:0000313" key="8">
    <source>
        <dbReference type="Proteomes" id="UP000051574"/>
    </source>
</evidence>
<dbReference type="InterPro" id="IPR052424">
    <property type="entry name" value="Kielin_Chordin-BMP_Reg"/>
</dbReference>
<dbReference type="GO" id="GO:0005576">
    <property type="term" value="C:extracellular region"/>
    <property type="evidence" value="ECO:0007669"/>
    <property type="project" value="UniProtKB-SubCell"/>
</dbReference>
<dbReference type="InterPro" id="IPR001007">
    <property type="entry name" value="VWF_dom"/>
</dbReference>
<organism evidence="7 8">
    <name type="scientific">Oryctes borbonicus</name>
    <dbReference type="NCBI Taxonomy" id="1629725"/>
    <lineage>
        <taxon>Eukaryota</taxon>
        <taxon>Metazoa</taxon>
        <taxon>Ecdysozoa</taxon>
        <taxon>Arthropoda</taxon>
        <taxon>Hexapoda</taxon>
        <taxon>Insecta</taxon>
        <taxon>Pterygota</taxon>
        <taxon>Neoptera</taxon>
        <taxon>Endopterygota</taxon>
        <taxon>Coleoptera</taxon>
        <taxon>Polyphaga</taxon>
        <taxon>Scarabaeiformia</taxon>
        <taxon>Scarabaeidae</taxon>
        <taxon>Dynastinae</taxon>
        <taxon>Oryctes</taxon>
    </lineage>
</organism>
<feature type="domain" description="VWFC" evidence="5">
    <location>
        <begin position="142"/>
        <end position="202"/>
    </location>
</feature>
<dbReference type="PROSITE" id="PS50184">
    <property type="entry name" value="VWFC_2"/>
    <property type="match status" value="3"/>
</dbReference>
<dbReference type="PROSITE" id="PS01208">
    <property type="entry name" value="VWFC_1"/>
    <property type="match status" value="1"/>
</dbReference>
<keyword evidence="2" id="KW-0964">Secreted</keyword>
<dbReference type="GO" id="GO:0030513">
    <property type="term" value="P:positive regulation of BMP signaling pathway"/>
    <property type="evidence" value="ECO:0007669"/>
    <property type="project" value="TreeGrafter"/>
</dbReference>
<feature type="domain" description="VWFC" evidence="5">
    <location>
        <begin position="4"/>
        <end position="64"/>
    </location>
</feature>
<comment type="caution">
    <text evidence="7">The sequence shown here is derived from an EMBL/GenBank/DDBJ whole genome shotgun (WGS) entry which is preliminary data.</text>
</comment>
<accession>A0A0T6AU41</accession>
<evidence type="ECO:0000259" key="6">
    <source>
        <dbReference type="PROSITE" id="PS51233"/>
    </source>
</evidence>
<protein>
    <recommendedName>
        <fullName evidence="9">VWFD domain-containing protein</fullName>
    </recommendedName>
</protein>
<sequence>SVFSECKLHGHVPSNNREIMSADPCLKCTCGSGGMTCSKIACQVLNCLPDKIKYVEGECCPKCVGNNTRFSVSHQCVVTNRLIKEGAHFNYDKCTKCVCRNETSICYRETCPVLQCPLKHQRLIGNGCCKECIDEGPPELQQQCRYNGHVYEEGETKQIDACMECKCSDGLITCSKTMCNDSSCPSGSTPVIEKGECCPKCVETSATCMVFGDLHYKTFDGLMYTSRGVGKYQMVADCSKHTFSVRVANVFRTKTRASSSTKRVTIKAAGSRINLGQKLITKVNGRPISFPYFNNNIEIQKIDSSMLQIHLPNGVEIMWNGRSFLEVTVPPKFKKKLCGLCGNFNLNMRDDMKMRNGSVVNEANAMKFVNSWCVGRNCGRKVGHARPCGRPRNKSIKRNCDYINELFGLCPFSKKYHKACMLDMCDCPSGKCYCESLMAYAQYCKRERVTISDWQTASKCTTRRTKKGTHRPNNSSRMEQLWQQINSSITINKSKNMSPPPILPIS</sequence>
<dbReference type="InterPro" id="IPR001846">
    <property type="entry name" value="VWF_type-D"/>
</dbReference>
<feature type="domain" description="VWFC" evidence="5">
    <location>
        <begin position="74"/>
        <end position="133"/>
    </location>
</feature>
<dbReference type="Proteomes" id="UP000051574">
    <property type="component" value="Unassembled WGS sequence"/>
</dbReference>
<dbReference type="SUPFAM" id="SSF57603">
    <property type="entry name" value="FnI-like domain"/>
    <property type="match status" value="3"/>
</dbReference>
<evidence type="ECO:0000256" key="1">
    <source>
        <dbReference type="ARBA" id="ARBA00004613"/>
    </source>
</evidence>
<evidence type="ECO:0000259" key="5">
    <source>
        <dbReference type="PROSITE" id="PS50184"/>
    </source>
</evidence>
<proteinExistence type="predicted"/>
<evidence type="ECO:0008006" key="9">
    <source>
        <dbReference type="Google" id="ProtNLM"/>
    </source>
</evidence>
<dbReference type="PANTHER" id="PTHR46698">
    <property type="entry name" value="CROSSVEINLESS 2"/>
    <property type="match status" value="1"/>
</dbReference>
<comment type="subcellular location">
    <subcellularLocation>
        <location evidence="1">Secreted</location>
    </subcellularLocation>
</comment>
<evidence type="ECO:0000313" key="7">
    <source>
        <dbReference type="EMBL" id="KRT78704.1"/>
    </source>
</evidence>
<keyword evidence="4" id="KW-0677">Repeat</keyword>
<dbReference type="PANTHER" id="PTHR46698:SF4">
    <property type="entry name" value="CROSSVEINLESS 2"/>
    <property type="match status" value="1"/>
</dbReference>
<reference evidence="7 8" key="1">
    <citation type="submission" date="2015-09" db="EMBL/GenBank/DDBJ databases">
        <title>Draft genome of the scarab beetle Oryctes borbonicus.</title>
        <authorList>
            <person name="Meyer J.M."/>
            <person name="Markov G.V."/>
            <person name="Baskaran P."/>
            <person name="Herrmann M."/>
            <person name="Sommer R.J."/>
            <person name="Roedelsperger C."/>
        </authorList>
    </citation>
    <scope>NUCLEOTIDE SEQUENCE [LARGE SCALE GENOMIC DNA]</scope>
    <source>
        <strain evidence="7">OB123</strain>
        <tissue evidence="7">Whole animal</tissue>
    </source>
</reference>
<dbReference type="SMART" id="SM00832">
    <property type="entry name" value="C8"/>
    <property type="match status" value="1"/>
</dbReference>
<keyword evidence="3" id="KW-0732">Signal</keyword>
<dbReference type="Pfam" id="PF00094">
    <property type="entry name" value="VWD"/>
    <property type="match status" value="1"/>
</dbReference>
<evidence type="ECO:0000256" key="3">
    <source>
        <dbReference type="ARBA" id="ARBA00022729"/>
    </source>
</evidence>
<evidence type="ECO:0000256" key="2">
    <source>
        <dbReference type="ARBA" id="ARBA00022525"/>
    </source>
</evidence>
<dbReference type="SMART" id="SM00214">
    <property type="entry name" value="VWC"/>
    <property type="match status" value="3"/>
</dbReference>
<dbReference type="AlphaFoldDB" id="A0A0T6AU41"/>
<feature type="domain" description="VWFD" evidence="6">
    <location>
        <begin position="206"/>
        <end position="379"/>
    </location>
</feature>
<gene>
    <name evidence="7" type="ORF">AMK59_6957</name>
</gene>
<feature type="non-terminal residue" evidence="7">
    <location>
        <position position="1"/>
    </location>
</feature>
<evidence type="ECO:0000256" key="4">
    <source>
        <dbReference type="ARBA" id="ARBA00022737"/>
    </source>
</evidence>
<dbReference type="GO" id="GO:0036122">
    <property type="term" value="F:BMP binding"/>
    <property type="evidence" value="ECO:0007669"/>
    <property type="project" value="TreeGrafter"/>
</dbReference>
<dbReference type="OrthoDB" id="6019304at2759"/>
<dbReference type="PROSITE" id="PS51233">
    <property type="entry name" value="VWFD"/>
    <property type="match status" value="1"/>
</dbReference>
<dbReference type="EMBL" id="LJIG01022790">
    <property type="protein sequence ID" value="KRT78704.1"/>
    <property type="molecule type" value="Genomic_DNA"/>
</dbReference>
<dbReference type="Pfam" id="PF08742">
    <property type="entry name" value="C8"/>
    <property type="match status" value="1"/>
</dbReference>
<dbReference type="SMART" id="SM00216">
    <property type="entry name" value="VWD"/>
    <property type="match status" value="1"/>
</dbReference>
<keyword evidence="8" id="KW-1185">Reference proteome</keyword>
<dbReference type="Gene3D" id="6.20.200.20">
    <property type="match status" value="3"/>
</dbReference>